<accession>A0A3A8NE33</accession>
<dbReference type="InterPro" id="IPR010263">
    <property type="entry name" value="T6SS_TssK"/>
</dbReference>
<dbReference type="OrthoDB" id="9775333at2"/>
<dbReference type="AlphaFoldDB" id="A0A3A8NE33"/>
<keyword evidence="2" id="KW-1185">Reference proteome</keyword>
<proteinExistence type="predicted"/>
<evidence type="ECO:0000313" key="1">
    <source>
        <dbReference type="EMBL" id="RKH40461.1"/>
    </source>
</evidence>
<gene>
    <name evidence="1" type="ORF">D7X12_20785</name>
</gene>
<protein>
    <recommendedName>
        <fullName evidence="3">Type VI secretion system baseplate subunit TssK</fullName>
    </recommendedName>
</protein>
<dbReference type="EMBL" id="RAWG01000131">
    <property type="protein sequence ID" value="RKH40461.1"/>
    <property type="molecule type" value="Genomic_DNA"/>
</dbReference>
<reference evidence="2" key="1">
    <citation type="submission" date="2018-09" db="EMBL/GenBank/DDBJ databases">
        <authorList>
            <person name="Livingstone P.G."/>
            <person name="Whitworth D.E."/>
        </authorList>
    </citation>
    <scope>NUCLEOTIDE SEQUENCE [LARGE SCALE GENOMIC DNA]</scope>
    <source>
        <strain evidence="2">CA040B</strain>
    </source>
</reference>
<dbReference type="PANTHER" id="PTHR35566:SF1">
    <property type="entry name" value="TYPE VI SECRETION SYSTEM BASEPLATE COMPONENT TSSK1"/>
    <property type="match status" value="1"/>
</dbReference>
<organism evidence="1 2">
    <name type="scientific">Corallococcus sicarius</name>
    <dbReference type="NCBI Taxonomy" id="2316726"/>
    <lineage>
        <taxon>Bacteria</taxon>
        <taxon>Pseudomonadati</taxon>
        <taxon>Myxococcota</taxon>
        <taxon>Myxococcia</taxon>
        <taxon>Myxococcales</taxon>
        <taxon>Cystobacterineae</taxon>
        <taxon>Myxococcaceae</taxon>
        <taxon>Corallococcus</taxon>
    </lineage>
</organism>
<name>A0A3A8NE33_9BACT</name>
<evidence type="ECO:0008006" key="3">
    <source>
        <dbReference type="Google" id="ProtNLM"/>
    </source>
</evidence>
<dbReference type="Proteomes" id="UP000273405">
    <property type="component" value="Unassembled WGS sequence"/>
</dbReference>
<sequence length="417" mass="46778">MQRFKLARVRWHVGQTLLPEHFIAQEDALDAEIRLHATLSGLPAHGVAHLAWNEALLAGGSLSISALTVVTKTGDLLDVPGNAVIGPLSLDAIGKTEFIIYLHVLKETVSAEGIRLYADDPPVLQRVLHKLQLSSEPVLDGAVASLGLVAVSQDEEGAWRTSPDWVPALLLVGPNPFLEKLLNTLDDLLDQVRQQLLTQITDTYLRPDRVTNARRALFEVQHLLALRKDMFRQVYLHPYHLFDGLRRLYFEACCYLEMLPDEQMPVYQHEDLAQGLEGWIRLLKRSFQPEATRSTHKAFVVKDGQFVCSPLPPEVRSANEVYLLVKRTQPGEPIPLDGVKLASPSRLPLVRRQALTGVPRKYKEHTSVPNALGPEIDWHLLDTTVEEWQHALREDGVAFYGSPALKGAQASLFWRRT</sequence>
<dbReference type="NCBIfam" id="TIGR03353">
    <property type="entry name" value="VI_chp_4"/>
    <property type="match status" value="1"/>
</dbReference>
<dbReference type="RefSeq" id="WP_120627018.1">
    <property type="nucleotide sequence ID" value="NZ_RAWG01000131.1"/>
</dbReference>
<evidence type="ECO:0000313" key="2">
    <source>
        <dbReference type="Proteomes" id="UP000273405"/>
    </source>
</evidence>
<comment type="caution">
    <text evidence="1">The sequence shown here is derived from an EMBL/GenBank/DDBJ whole genome shotgun (WGS) entry which is preliminary data.</text>
</comment>
<dbReference type="PANTHER" id="PTHR35566">
    <property type="entry name" value="BLR3599 PROTEIN"/>
    <property type="match status" value="1"/>
</dbReference>
<dbReference type="Pfam" id="PF05936">
    <property type="entry name" value="T6SS_VasE"/>
    <property type="match status" value="2"/>
</dbReference>